<accession>A0A673MGI8</accession>
<evidence type="ECO:0000256" key="1">
    <source>
        <dbReference type="SAM" id="Phobius"/>
    </source>
</evidence>
<organism evidence="2 3">
    <name type="scientific">Sinocyclocheilus rhinocerous</name>
    <dbReference type="NCBI Taxonomy" id="307959"/>
    <lineage>
        <taxon>Eukaryota</taxon>
        <taxon>Metazoa</taxon>
        <taxon>Chordata</taxon>
        <taxon>Craniata</taxon>
        <taxon>Vertebrata</taxon>
        <taxon>Euteleostomi</taxon>
        <taxon>Actinopterygii</taxon>
        <taxon>Neopterygii</taxon>
        <taxon>Teleostei</taxon>
        <taxon>Ostariophysi</taxon>
        <taxon>Cypriniformes</taxon>
        <taxon>Cyprinidae</taxon>
        <taxon>Cyprininae</taxon>
        <taxon>Sinocyclocheilus</taxon>
    </lineage>
</organism>
<protein>
    <submittedName>
        <fullName evidence="2">Uncharacterized protein</fullName>
    </submittedName>
</protein>
<dbReference type="AlphaFoldDB" id="A0A673MGI8"/>
<keyword evidence="1" id="KW-1133">Transmembrane helix</keyword>
<dbReference type="Proteomes" id="UP000472270">
    <property type="component" value="Unassembled WGS sequence"/>
</dbReference>
<reference evidence="2" key="1">
    <citation type="submission" date="2025-08" db="UniProtKB">
        <authorList>
            <consortium name="Ensembl"/>
        </authorList>
    </citation>
    <scope>IDENTIFICATION</scope>
</reference>
<dbReference type="Ensembl" id="ENSSRHT00000091761.1">
    <property type="protein sequence ID" value="ENSSRHP00000089349.1"/>
    <property type="gene ID" value="ENSSRHG00000044155.1"/>
</dbReference>
<keyword evidence="1" id="KW-0812">Transmembrane</keyword>
<name>A0A673MGI8_9TELE</name>
<keyword evidence="1" id="KW-0472">Membrane</keyword>
<keyword evidence="3" id="KW-1185">Reference proteome</keyword>
<proteinExistence type="predicted"/>
<feature type="transmembrane region" description="Helical" evidence="1">
    <location>
        <begin position="69"/>
        <end position="88"/>
    </location>
</feature>
<evidence type="ECO:0000313" key="3">
    <source>
        <dbReference type="Proteomes" id="UP000472270"/>
    </source>
</evidence>
<feature type="transmembrane region" description="Helical" evidence="1">
    <location>
        <begin position="25"/>
        <end position="49"/>
    </location>
</feature>
<evidence type="ECO:0000313" key="2">
    <source>
        <dbReference type="Ensembl" id="ENSSRHP00000089349.1"/>
    </source>
</evidence>
<reference evidence="2" key="2">
    <citation type="submission" date="2025-09" db="UniProtKB">
        <authorList>
            <consortium name="Ensembl"/>
        </authorList>
    </citation>
    <scope>IDENTIFICATION</scope>
</reference>
<sequence length="131" mass="14431">MKSCDVTGGDDVATRKYKSTCGGESGSFCCSVRALCVFVLFIVTFAGYLSPSGASSLKALVLPTKPLRTSSALVGKAYTFFFFIYYFIHRMTILQSYVGPQICRLDLLLIATERHLWLTLSNIKKKTGSFS</sequence>